<dbReference type="InterPro" id="IPR021006">
    <property type="entry name" value="Hda2/3"/>
</dbReference>
<evidence type="ECO:0000313" key="2">
    <source>
        <dbReference type="EMBL" id="KAJ5223722.1"/>
    </source>
</evidence>
<reference evidence="2" key="1">
    <citation type="submission" date="2022-11" db="EMBL/GenBank/DDBJ databases">
        <authorList>
            <person name="Petersen C."/>
        </authorList>
    </citation>
    <scope>NUCLEOTIDE SEQUENCE</scope>
    <source>
        <strain evidence="2">IBT 19713</strain>
    </source>
</reference>
<dbReference type="EMBL" id="JAPQKS010000006">
    <property type="protein sequence ID" value="KAJ5223722.1"/>
    <property type="molecule type" value="Genomic_DNA"/>
</dbReference>
<feature type="compositionally biased region" description="Polar residues" evidence="1">
    <location>
        <begin position="672"/>
        <end position="682"/>
    </location>
</feature>
<dbReference type="Gene3D" id="3.40.50.12360">
    <property type="match status" value="1"/>
</dbReference>
<dbReference type="Pfam" id="PF11496">
    <property type="entry name" value="HDA2-3"/>
    <property type="match status" value="1"/>
</dbReference>
<dbReference type="AlphaFoldDB" id="A0A9W9NPG1"/>
<feature type="region of interest" description="Disordered" evidence="1">
    <location>
        <begin position="570"/>
        <end position="593"/>
    </location>
</feature>
<comment type="caution">
    <text evidence="2">The sequence shown here is derived from an EMBL/GenBank/DDBJ whole genome shotgun (WGS) entry which is preliminary data.</text>
</comment>
<feature type="region of interest" description="Disordered" evidence="1">
    <location>
        <begin position="1"/>
        <end position="71"/>
    </location>
</feature>
<protein>
    <recommendedName>
        <fullName evidence="4">HDA1 complex subunit</fullName>
    </recommendedName>
</protein>
<accession>A0A9W9NPG1</accession>
<feature type="compositionally biased region" description="Polar residues" evidence="1">
    <location>
        <begin position="572"/>
        <end position="587"/>
    </location>
</feature>
<evidence type="ECO:0008006" key="4">
    <source>
        <dbReference type="Google" id="ProtNLM"/>
    </source>
</evidence>
<organism evidence="2 3">
    <name type="scientific">Penicillium chermesinum</name>
    <dbReference type="NCBI Taxonomy" id="63820"/>
    <lineage>
        <taxon>Eukaryota</taxon>
        <taxon>Fungi</taxon>
        <taxon>Dikarya</taxon>
        <taxon>Ascomycota</taxon>
        <taxon>Pezizomycotina</taxon>
        <taxon>Eurotiomycetes</taxon>
        <taxon>Eurotiomycetidae</taxon>
        <taxon>Eurotiales</taxon>
        <taxon>Aspergillaceae</taxon>
        <taxon>Penicillium</taxon>
    </lineage>
</organism>
<gene>
    <name evidence="2" type="ORF">N7468_008264</name>
</gene>
<keyword evidence="3" id="KW-1185">Reference proteome</keyword>
<feature type="region of interest" description="Disordered" evidence="1">
    <location>
        <begin position="391"/>
        <end position="453"/>
    </location>
</feature>
<dbReference type="OrthoDB" id="3647690at2759"/>
<proteinExistence type="predicted"/>
<feature type="region of interest" description="Disordered" evidence="1">
    <location>
        <begin position="649"/>
        <end position="685"/>
    </location>
</feature>
<dbReference type="InterPro" id="IPR038609">
    <property type="entry name" value="HDA1_su2/3_sf"/>
</dbReference>
<dbReference type="Proteomes" id="UP001150941">
    <property type="component" value="Unassembled WGS sequence"/>
</dbReference>
<dbReference type="GeneID" id="83204863"/>
<sequence length="707" mass="79036">MDDKQFHLGPSVPAMSASQTPSSAGDVDAAGPTSLPESAEPLSRRPDAHDDMAHSHTEVRHEHPDPFLHPSHLAHESAEMPTIQPYALTATNLEENTPGSIRLGPGEFAVTLPMDSRIKDDYERVLMKANPTIRDFLATFNVPSDDPDHERASLQSKVQDIISRLNNVSTHPDLNTSPHMASVIPEFEKEASWAEYSSTKFFFLGHLIDIASTRDLHLVIAAQNERKQNIVERYLLGKGFAYTRPREEMGGAVEVSLVKDNLSFGVHSTDSVRDLYKAPSAILVLDSTFNPKAPSVEYIRTTYTRNGGLLPVIWLLISNACEHIQRCLPDTSEPEQLRFLLHYTARLHHDVGDLQDDALGIHESAEEILSYLVDPLVVAWPLPMIEPLHGGFDMEDSTPPSSEESHLAAPKRSLPEDDEDDPTAKRARLQTQGSLRSPKKFTPRSLPEGLDPNQLMQLRSAAAEAEKLKAQMQAMEKALGILQHRYETRTSVLHQIRRERDNLIESKASNEQRVEKFKEDNAKLKADRARLETELSQAREEIKHGGGTLAQLEAAREEIRQVEANRAEYTREQYQTASTVAAQSGNEARQLRDENEDLKRRVATNLAELKKVNNNAALAMHTARIEELELILASRDDLLRRKEEEIRDLRRNRPSTRSTSTQPRSPKWGANSRPTSPGINNGNGNGMVASRAEGVHCVLAQMFKTLL</sequence>
<evidence type="ECO:0000313" key="3">
    <source>
        <dbReference type="Proteomes" id="UP001150941"/>
    </source>
</evidence>
<dbReference type="GO" id="GO:0070823">
    <property type="term" value="C:HDA1 complex"/>
    <property type="evidence" value="ECO:0007669"/>
    <property type="project" value="InterPro"/>
</dbReference>
<name>A0A9W9NPG1_9EURO</name>
<evidence type="ECO:0000256" key="1">
    <source>
        <dbReference type="SAM" id="MobiDB-lite"/>
    </source>
</evidence>
<feature type="compositionally biased region" description="Basic and acidic residues" evidence="1">
    <location>
        <begin position="42"/>
        <end position="66"/>
    </location>
</feature>
<reference evidence="2" key="2">
    <citation type="journal article" date="2023" name="IMA Fungus">
        <title>Comparative genomic study of the Penicillium genus elucidates a diverse pangenome and 15 lateral gene transfer events.</title>
        <authorList>
            <person name="Petersen C."/>
            <person name="Sorensen T."/>
            <person name="Nielsen M.R."/>
            <person name="Sondergaard T.E."/>
            <person name="Sorensen J.L."/>
            <person name="Fitzpatrick D.A."/>
            <person name="Frisvad J.C."/>
            <person name="Nielsen K.L."/>
        </authorList>
    </citation>
    <scope>NUCLEOTIDE SEQUENCE</scope>
    <source>
        <strain evidence="2">IBT 19713</strain>
    </source>
</reference>
<feature type="compositionally biased region" description="Low complexity" evidence="1">
    <location>
        <begin position="655"/>
        <end position="666"/>
    </location>
</feature>
<dbReference type="RefSeq" id="XP_058327905.1">
    <property type="nucleotide sequence ID" value="XM_058477560.1"/>
</dbReference>